<dbReference type="Pfam" id="PF22458">
    <property type="entry name" value="RsmF-B_ferredox"/>
    <property type="match status" value="1"/>
</dbReference>
<dbReference type="PANTHER" id="PTHR22807:SF53">
    <property type="entry name" value="RIBOSOMAL RNA SMALL SUBUNIT METHYLTRANSFERASE B-RELATED"/>
    <property type="match status" value="1"/>
</dbReference>
<dbReference type="KEGG" id="smoo:SMONO_v1c06640"/>
<evidence type="ECO:0000256" key="1">
    <source>
        <dbReference type="ARBA" id="ARBA00022603"/>
    </source>
</evidence>
<dbReference type="InterPro" id="IPR054728">
    <property type="entry name" value="RsmB-like_ferredoxin"/>
</dbReference>
<dbReference type="PANTHER" id="PTHR22807">
    <property type="entry name" value="NOP2 YEAST -RELATED NOL1/NOP2/FMU SUN DOMAIN-CONTAINING"/>
    <property type="match status" value="1"/>
</dbReference>
<dbReference type="GO" id="GO:0003723">
    <property type="term" value="F:RNA binding"/>
    <property type="evidence" value="ECO:0007669"/>
    <property type="project" value="UniProtKB-UniRule"/>
</dbReference>
<name>A0A2K9LV45_SPISQ</name>
<dbReference type="Gene3D" id="3.30.70.1170">
    <property type="entry name" value="Sun protein, domain 3"/>
    <property type="match status" value="1"/>
</dbReference>
<keyword evidence="4 5" id="KW-0694">RNA-binding</keyword>
<dbReference type="GO" id="GO:0001510">
    <property type="term" value="P:RNA methylation"/>
    <property type="evidence" value="ECO:0007669"/>
    <property type="project" value="InterPro"/>
</dbReference>
<sequence length="417" mass="48973">MNPRKEALNILFEVFINNKFSNKLLNNLIKKEAMSKEDIAFIFKLVYGTIQYKIYLEYVVNKVINQDKTDFKIQILLWMNLYQIKFLRSKPYYVINEAVEIAKEINVNLSGLVNKVSKLLVNENLWEVDIKNSQNVFPLENGFPFWLFKKIEKEYSKDSAIDFVKQSNQESKISLRLNTLKIDQQEFESKYLDKYNLTKSGLVDYFYLTDKNIVSEEIFKNGFVTIQDQTSGFASYILNPKKDTKVLDMCSAPGGKLTHLAQIMNNTGKIDAYEIQENKIRLIEENILRLGIKNVNLKCLDALEIEEKKYNYILLDAPCSGYGVIRQKPEIKLKKRSEKEENDLLILQEKLLEKAYKCLESESELLYSTCTINKKENEDQVERFLTKHDDLEKVYERVFFGKEFDNDGFYICKMKKL</sequence>
<feature type="binding site" evidence="5">
    <location>
        <position position="274"/>
    </location>
    <ligand>
        <name>S-adenosyl-L-methionine</name>
        <dbReference type="ChEBI" id="CHEBI:59789"/>
    </ligand>
</feature>
<dbReference type="Gene3D" id="1.10.940.10">
    <property type="entry name" value="NusB-like"/>
    <property type="match status" value="1"/>
</dbReference>
<feature type="binding site" evidence="5">
    <location>
        <position position="301"/>
    </location>
    <ligand>
        <name>S-adenosyl-L-methionine</name>
        <dbReference type="ChEBI" id="CHEBI:59789"/>
    </ligand>
</feature>
<dbReference type="Pfam" id="PF01029">
    <property type="entry name" value="NusB"/>
    <property type="match status" value="1"/>
</dbReference>
<dbReference type="PRINTS" id="PR02008">
    <property type="entry name" value="RCMTFAMILY"/>
</dbReference>
<dbReference type="Proteomes" id="UP000234790">
    <property type="component" value="Chromosome"/>
</dbReference>
<gene>
    <name evidence="7" type="primary">sunL</name>
    <name evidence="7" type="ORF">SMONO_v1c06640</name>
</gene>
<feature type="active site" description="Nucleophile" evidence="5">
    <location>
        <position position="370"/>
    </location>
</feature>
<feature type="binding site" evidence="5">
    <location>
        <begin position="250"/>
        <end position="256"/>
    </location>
    <ligand>
        <name>S-adenosyl-L-methionine</name>
        <dbReference type="ChEBI" id="CHEBI:59789"/>
    </ligand>
</feature>
<protein>
    <submittedName>
        <fullName evidence="7">RNA-binding Sun protein</fullName>
    </submittedName>
</protein>
<keyword evidence="8" id="KW-1185">Reference proteome</keyword>
<accession>A0A2K9LV45</accession>
<evidence type="ECO:0000256" key="5">
    <source>
        <dbReference type="PROSITE-ProRule" id="PRU01023"/>
    </source>
</evidence>
<dbReference type="EMBL" id="CP025543">
    <property type="protein sequence ID" value="AUM62913.1"/>
    <property type="molecule type" value="Genomic_DNA"/>
</dbReference>
<dbReference type="Gene3D" id="3.40.50.150">
    <property type="entry name" value="Vaccinia Virus protein VP39"/>
    <property type="match status" value="1"/>
</dbReference>
<dbReference type="InterPro" id="IPR001678">
    <property type="entry name" value="MeTrfase_RsmB-F_NOP2_dom"/>
</dbReference>
<dbReference type="GO" id="GO:0008173">
    <property type="term" value="F:RNA methyltransferase activity"/>
    <property type="evidence" value="ECO:0007669"/>
    <property type="project" value="InterPro"/>
</dbReference>
<evidence type="ECO:0000259" key="6">
    <source>
        <dbReference type="PROSITE" id="PS51686"/>
    </source>
</evidence>
<dbReference type="GO" id="GO:0006355">
    <property type="term" value="P:regulation of DNA-templated transcription"/>
    <property type="evidence" value="ECO:0007669"/>
    <property type="project" value="InterPro"/>
</dbReference>
<dbReference type="InterPro" id="IPR049560">
    <property type="entry name" value="MeTrfase_RsmB-F_NOP2_cat"/>
</dbReference>
<comment type="similarity">
    <text evidence="5">Belongs to the class I-like SAM-binding methyltransferase superfamily. RsmB/NOP family.</text>
</comment>
<dbReference type="Pfam" id="PF01189">
    <property type="entry name" value="Methyltr_RsmB-F"/>
    <property type="match status" value="1"/>
</dbReference>
<evidence type="ECO:0000256" key="2">
    <source>
        <dbReference type="ARBA" id="ARBA00022679"/>
    </source>
</evidence>
<dbReference type="RefSeq" id="WP_101780958.1">
    <property type="nucleotide sequence ID" value="NZ_CP025543.1"/>
</dbReference>
<evidence type="ECO:0000256" key="4">
    <source>
        <dbReference type="ARBA" id="ARBA00022884"/>
    </source>
</evidence>
<dbReference type="SUPFAM" id="SSF53335">
    <property type="entry name" value="S-adenosyl-L-methionine-dependent methyltransferases"/>
    <property type="match status" value="1"/>
</dbReference>
<dbReference type="PROSITE" id="PS51686">
    <property type="entry name" value="SAM_MT_RSMB_NOP"/>
    <property type="match status" value="1"/>
</dbReference>
<dbReference type="InterPro" id="IPR023267">
    <property type="entry name" value="RCMT"/>
</dbReference>
<dbReference type="SUPFAM" id="SSF48013">
    <property type="entry name" value="NusB-like"/>
    <property type="match status" value="1"/>
</dbReference>
<feature type="domain" description="SAM-dependent MTase RsmB/NOP-type" evidence="6">
    <location>
        <begin position="163"/>
        <end position="417"/>
    </location>
</feature>
<dbReference type="InterPro" id="IPR029063">
    <property type="entry name" value="SAM-dependent_MTases_sf"/>
</dbReference>
<dbReference type="InterPro" id="IPR006027">
    <property type="entry name" value="NusB_RsmB_TIM44"/>
</dbReference>
<dbReference type="OrthoDB" id="9810297at2"/>
<reference evidence="7 8" key="1">
    <citation type="submission" date="2017-12" db="EMBL/GenBank/DDBJ databases">
        <title>Complete genome sequence of Spiroplasma monobiae MQ-1 (ATCC 33825).</title>
        <authorList>
            <person name="Tsai Y.-M."/>
            <person name="Lo W.-S."/>
            <person name="Wu P.-S."/>
            <person name="Cho S.-T."/>
            <person name="Kuo C.-H."/>
        </authorList>
    </citation>
    <scope>NUCLEOTIDE SEQUENCE [LARGE SCALE GENOMIC DNA]</scope>
    <source>
        <strain evidence="7 8">MQ-1</strain>
    </source>
</reference>
<keyword evidence="1 5" id="KW-0489">Methyltransferase</keyword>
<evidence type="ECO:0000313" key="8">
    <source>
        <dbReference type="Proteomes" id="UP000234790"/>
    </source>
</evidence>
<dbReference type="CDD" id="cd02440">
    <property type="entry name" value="AdoMet_MTases"/>
    <property type="match status" value="1"/>
</dbReference>
<dbReference type="NCBIfam" id="NF011494">
    <property type="entry name" value="PRK14902.1"/>
    <property type="match status" value="1"/>
</dbReference>
<dbReference type="InterPro" id="IPR035926">
    <property type="entry name" value="NusB-like_sf"/>
</dbReference>
<organism evidence="7 8">
    <name type="scientific">Spiroplasma monobiae MQ-1</name>
    <dbReference type="NCBI Taxonomy" id="1336748"/>
    <lineage>
        <taxon>Bacteria</taxon>
        <taxon>Bacillati</taxon>
        <taxon>Mycoplasmatota</taxon>
        <taxon>Mollicutes</taxon>
        <taxon>Entomoplasmatales</taxon>
        <taxon>Spiroplasmataceae</taxon>
        <taxon>Spiroplasma</taxon>
    </lineage>
</organism>
<proteinExistence type="inferred from homology"/>
<evidence type="ECO:0000256" key="3">
    <source>
        <dbReference type="ARBA" id="ARBA00022691"/>
    </source>
</evidence>
<feature type="binding site" evidence="5">
    <location>
        <position position="316"/>
    </location>
    <ligand>
        <name>S-adenosyl-L-methionine</name>
        <dbReference type="ChEBI" id="CHEBI:59789"/>
    </ligand>
</feature>
<evidence type="ECO:0000313" key="7">
    <source>
        <dbReference type="EMBL" id="AUM62913.1"/>
    </source>
</evidence>
<keyword evidence="2 5" id="KW-0808">Transferase</keyword>
<keyword evidence="3 5" id="KW-0949">S-adenosyl-L-methionine</keyword>
<dbReference type="AlphaFoldDB" id="A0A2K9LV45"/>